<evidence type="ECO:0000313" key="4">
    <source>
        <dbReference type="Proteomes" id="UP000799324"/>
    </source>
</evidence>
<feature type="transmembrane region" description="Helical" evidence="2">
    <location>
        <begin position="263"/>
        <end position="287"/>
    </location>
</feature>
<dbReference type="AlphaFoldDB" id="A0A6A6SS76"/>
<organism evidence="3 4">
    <name type="scientific">Lophiostoma macrostomum CBS 122681</name>
    <dbReference type="NCBI Taxonomy" id="1314788"/>
    <lineage>
        <taxon>Eukaryota</taxon>
        <taxon>Fungi</taxon>
        <taxon>Dikarya</taxon>
        <taxon>Ascomycota</taxon>
        <taxon>Pezizomycotina</taxon>
        <taxon>Dothideomycetes</taxon>
        <taxon>Pleosporomycetidae</taxon>
        <taxon>Pleosporales</taxon>
        <taxon>Lophiostomataceae</taxon>
        <taxon>Lophiostoma</taxon>
    </lineage>
</organism>
<name>A0A6A6SS76_9PLEO</name>
<keyword evidence="2" id="KW-0472">Membrane</keyword>
<keyword evidence="4" id="KW-1185">Reference proteome</keyword>
<dbReference type="Proteomes" id="UP000799324">
    <property type="component" value="Unassembled WGS sequence"/>
</dbReference>
<keyword evidence="2" id="KW-0812">Transmembrane</keyword>
<evidence type="ECO:0000256" key="2">
    <source>
        <dbReference type="SAM" id="Phobius"/>
    </source>
</evidence>
<gene>
    <name evidence="3" type="ORF">K491DRAFT_720718</name>
</gene>
<evidence type="ECO:0000256" key="1">
    <source>
        <dbReference type="SAM" id="MobiDB-lite"/>
    </source>
</evidence>
<accession>A0A6A6SS76</accession>
<protein>
    <submittedName>
        <fullName evidence="3">Uncharacterized protein</fullName>
    </submittedName>
</protein>
<sequence>MSTPRLQHEERIRAERRDDDPTQDSHDFDWKFPTQLDTGFVATFVQNFPKNDTTWHPTDLLVGAVRNGTVVEDQSQFGQQYAVVHVGDVVEVDWKDVNTDDDSDDEDRRRRTKRRRYSDRKVGRDEQDRILSLNCVVCSSGIGNGTNGKGVFGACGNYTQSAHMQTLYEATDPQPPNTPYTIPPLNPTIDMPPETVGICFLSIGGGGDWNSSFSAPFPVAQQPRQPHWRFNEDHPTGVEDESIVTSSTATPLASNANAGGRRLSGGAIAGVVLGVLVGVLLLAWLCCWRTRKRPILNAKGGEENANGEAVMGSPQVELQQVQRGGVARRVERDEEGDAPPAYHEIVKLGSAKETQV</sequence>
<reference evidence="3" key="1">
    <citation type="journal article" date="2020" name="Stud. Mycol.">
        <title>101 Dothideomycetes genomes: a test case for predicting lifestyles and emergence of pathogens.</title>
        <authorList>
            <person name="Haridas S."/>
            <person name="Albert R."/>
            <person name="Binder M."/>
            <person name="Bloem J."/>
            <person name="Labutti K."/>
            <person name="Salamov A."/>
            <person name="Andreopoulos B."/>
            <person name="Baker S."/>
            <person name="Barry K."/>
            <person name="Bills G."/>
            <person name="Bluhm B."/>
            <person name="Cannon C."/>
            <person name="Castanera R."/>
            <person name="Culley D."/>
            <person name="Daum C."/>
            <person name="Ezra D."/>
            <person name="Gonzalez J."/>
            <person name="Henrissat B."/>
            <person name="Kuo A."/>
            <person name="Liang C."/>
            <person name="Lipzen A."/>
            <person name="Lutzoni F."/>
            <person name="Magnuson J."/>
            <person name="Mondo S."/>
            <person name="Nolan M."/>
            <person name="Ohm R."/>
            <person name="Pangilinan J."/>
            <person name="Park H.-J."/>
            <person name="Ramirez L."/>
            <person name="Alfaro M."/>
            <person name="Sun H."/>
            <person name="Tritt A."/>
            <person name="Yoshinaga Y."/>
            <person name="Zwiers L.-H."/>
            <person name="Turgeon B."/>
            <person name="Goodwin S."/>
            <person name="Spatafora J."/>
            <person name="Crous P."/>
            <person name="Grigoriev I."/>
        </authorList>
    </citation>
    <scope>NUCLEOTIDE SEQUENCE</scope>
    <source>
        <strain evidence="3">CBS 122681</strain>
    </source>
</reference>
<dbReference type="OrthoDB" id="3750325at2759"/>
<keyword evidence="2" id="KW-1133">Transmembrane helix</keyword>
<feature type="region of interest" description="Disordered" evidence="1">
    <location>
        <begin position="298"/>
        <end position="356"/>
    </location>
</feature>
<feature type="region of interest" description="Disordered" evidence="1">
    <location>
        <begin position="96"/>
        <end position="123"/>
    </location>
</feature>
<evidence type="ECO:0000313" key="3">
    <source>
        <dbReference type="EMBL" id="KAF2650500.1"/>
    </source>
</evidence>
<feature type="region of interest" description="Disordered" evidence="1">
    <location>
        <begin position="1"/>
        <end position="28"/>
    </location>
</feature>
<proteinExistence type="predicted"/>
<dbReference type="EMBL" id="MU004453">
    <property type="protein sequence ID" value="KAF2650500.1"/>
    <property type="molecule type" value="Genomic_DNA"/>
</dbReference>